<keyword evidence="3" id="KW-0539">Nucleus</keyword>
<keyword evidence="4" id="KW-0472">Membrane</keyword>
<name>E2BN83_HARSA</name>
<dbReference type="KEGG" id="hst:105184730"/>
<dbReference type="PhylomeDB" id="E2BN83"/>
<accession>E2BN83</accession>
<dbReference type="InParanoid" id="E2BN83"/>
<dbReference type="STRING" id="610380.E2BN83"/>
<dbReference type="Pfam" id="PF22770">
    <property type="entry name" value="POP1_C"/>
    <property type="match status" value="1"/>
</dbReference>
<evidence type="ECO:0000313" key="8">
    <source>
        <dbReference type="EMBL" id="EFN82845.1"/>
    </source>
</evidence>
<evidence type="ECO:0000256" key="3">
    <source>
        <dbReference type="ARBA" id="ARBA00023242"/>
    </source>
</evidence>
<dbReference type="InterPro" id="IPR009723">
    <property type="entry name" value="Pop1_N"/>
</dbReference>
<evidence type="ECO:0000256" key="1">
    <source>
        <dbReference type="ARBA" id="ARBA00004123"/>
    </source>
</evidence>
<dbReference type="AlphaFoldDB" id="E2BN83"/>
<proteinExistence type="predicted"/>
<dbReference type="OrthoDB" id="442863at2759"/>
<feature type="transmembrane region" description="Helical" evidence="4">
    <location>
        <begin position="814"/>
        <end position="838"/>
    </location>
</feature>
<dbReference type="GO" id="GO:0000172">
    <property type="term" value="C:ribonuclease MRP complex"/>
    <property type="evidence" value="ECO:0007669"/>
    <property type="project" value="InterPro"/>
</dbReference>
<comment type="subcellular location">
    <subcellularLocation>
        <location evidence="1">Nucleus</location>
    </subcellularLocation>
</comment>
<evidence type="ECO:0000256" key="4">
    <source>
        <dbReference type="SAM" id="Phobius"/>
    </source>
</evidence>
<gene>
    <name evidence="8" type="ORF">EAI_07289</name>
</gene>
<dbReference type="InterPro" id="IPR039182">
    <property type="entry name" value="Pop1"/>
</dbReference>
<dbReference type="OMA" id="KALSPMC"/>
<dbReference type="GO" id="GO:0005655">
    <property type="term" value="C:nucleolar ribonuclease P complex"/>
    <property type="evidence" value="ECO:0007669"/>
    <property type="project" value="InterPro"/>
</dbReference>
<dbReference type="InterPro" id="IPR055079">
    <property type="entry name" value="POP1_C"/>
</dbReference>
<dbReference type="GO" id="GO:0001682">
    <property type="term" value="P:tRNA 5'-leader removal"/>
    <property type="evidence" value="ECO:0007669"/>
    <property type="project" value="InterPro"/>
</dbReference>
<dbReference type="PANTHER" id="PTHR22731:SF3">
    <property type="entry name" value="RIBONUCLEASES P_MRP PROTEIN SUBUNIT POP1"/>
    <property type="match status" value="1"/>
</dbReference>
<dbReference type="InterPro" id="IPR012590">
    <property type="entry name" value="POPLD_dom"/>
</dbReference>
<feature type="domain" description="POP1 C-terminal" evidence="7">
    <location>
        <begin position="681"/>
        <end position="870"/>
    </location>
</feature>
<feature type="domain" description="Pop1 N-terminal" evidence="5">
    <location>
        <begin position="27"/>
        <end position="97"/>
    </location>
</feature>
<evidence type="ECO:0000256" key="2">
    <source>
        <dbReference type="ARBA" id="ARBA00022694"/>
    </source>
</evidence>
<keyword evidence="4" id="KW-0812">Transmembrane</keyword>
<dbReference type="EMBL" id="GL449385">
    <property type="protein sequence ID" value="EFN82845.1"/>
    <property type="molecule type" value="Genomic_DNA"/>
</dbReference>
<evidence type="ECO:0000259" key="5">
    <source>
        <dbReference type="Pfam" id="PF06978"/>
    </source>
</evidence>
<feature type="domain" description="Pop1 N-terminal" evidence="5">
    <location>
        <begin position="100"/>
        <end position="174"/>
    </location>
</feature>
<dbReference type="FunCoup" id="E2BN83">
    <property type="interactions" value="1301"/>
</dbReference>
<organism evidence="9">
    <name type="scientific">Harpegnathos saltator</name>
    <name type="common">Jerdon's jumping ant</name>
    <dbReference type="NCBI Taxonomy" id="610380"/>
    <lineage>
        <taxon>Eukaryota</taxon>
        <taxon>Metazoa</taxon>
        <taxon>Ecdysozoa</taxon>
        <taxon>Arthropoda</taxon>
        <taxon>Hexapoda</taxon>
        <taxon>Insecta</taxon>
        <taxon>Pterygota</taxon>
        <taxon>Neoptera</taxon>
        <taxon>Endopterygota</taxon>
        <taxon>Hymenoptera</taxon>
        <taxon>Apocrita</taxon>
        <taxon>Aculeata</taxon>
        <taxon>Formicoidea</taxon>
        <taxon>Formicidae</taxon>
        <taxon>Ponerinae</taxon>
        <taxon>Ponerini</taxon>
        <taxon>Harpegnathos</taxon>
    </lineage>
</organism>
<evidence type="ECO:0000259" key="6">
    <source>
        <dbReference type="Pfam" id="PF08170"/>
    </source>
</evidence>
<dbReference type="Pfam" id="PF06978">
    <property type="entry name" value="POP1_N"/>
    <property type="match status" value="2"/>
</dbReference>
<evidence type="ECO:0000259" key="7">
    <source>
        <dbReference type="Pfam" id="PF22770"/>
    </source>
</evidence>
<keyword evidence="4" id="KW-1133">Transmembrane helix</keyword>
<protein>
    <submittedName>
        <fullName evidence="8">Ribonucleases P/MRP protein subunit POP1</fullName>
    </submittedName>
</protein>
<sequence>MAEKKQFDEFLGGSQSLPHEVPIMKVVAARASEIAAMTYSIENPEQTKLIFQKLPVYMRRRVMSHNVKRLPRRLREAHLNQMVKSGLPPKSKRPSRKFRRRPSNILSKYNQRQLKKIWLETHIWHAKRFHMVDKWGYRIASHPNDKCFKANYRAAAEHCLLQDISYYTCIEINGEEDLLKTTLKAHCKPFALSFAANKYINGCNEGTLMFFRKNSYPQFPIGNVHFLWKPKESDIRTIWIWVHPAFYNDFLNEITSSFEFKENNVEKDVAGGTHSSRSLYTNDADCKMTILRNALNRFRLYGPLTLNVLTDALQVPSLTESNVFQEINYITTKKQHDSLNNKKSDTYKESIDNDVLQSVEKIALDEANEKDTISKTCSIQELCDRAWHIEYYKQQENMEAFKVQKELWQKLKTSGKANNLPASVMGLTVLDPRFYLREKRTKCEKVTTFSQFTSVSQTNLNRTPIWDAQIRHTASSNCVSTRKINELRSGCLVPGVANDKYYNEDIMAKIPLLLIPRPGNSETGIDSSMDIVTPAGWAMPIWLALIQRCARVGALQESKSIAFESLSPNTPDINDPDSPAYMEEASSRKEELTQKYFRYPPNRRANFIKLGITSSFFCDWKKLMKEWSSTEDFYVLRDRRLLLLLQTSVRPPYSAKNKNARCSSVQTTQADFQDLDAHKNCLVRVKVTMDKGLPKEFAIICIPTPEDLKKLESDKKWTGPVEQCHADANETTRKTSRRNHLLLLKRLKRQRIRQKKSLGDNVSKLLKKSTDVVNKSADSNSALLPKIISEQSRKMSKLYLPECTKVRYSCDREVMGYITAGHFSFIYAKGIGIGYIVLPSLIGMINKKSNVVLIRNTQTRQYRSATLDILNT</sequence>
<dbReference type="Proteomes" id="UP000008237">
    <property type="component" value="Unassembled WGS sequence"/>
</dbReference>
<evidence type="ECO:0000313" key="9">
    <source>
        <dbReference type="Proteomes" id="UP000008237"/>
    </source>
</evidence>
<dbReference type="Pfam" id="PF08170">
    <property type="entry name" value="POPLD"/>
    <property type="match status" value="1"/>
</dbReference>
<reference evidence="8 9" key="1">
    <citation type="journal article" date="2010" name="Science">
        <title>Genomic comparison of the ants Camponotus floridanus and Harpegnathos saltator.</title>
        <authorList>
            <person name="Bonasio R."/>
            <person name="Zhang G."/>
            <person name="Ye C."/>
            <person name="Mutti N.S."/>
            <person name="Fang X."/>
            <person name="Qin N."/>
            <person name="Donahue G."/>
            <person name="Yang P."/>
            <person name="Li Q."/>
            <person name="Li C."/>
            <person name="Zhang P."/>
            <person name="Huang Z."/>
            <person name="Berger S.L."/>
            <person name="Reinberg D."/>
            <person name="Wang J."/>
            <person name="Liebig J."/>
        </authorList>
    </citation>
    <scope>NUCLEOTIDE SEQUENCE [LARGE SCALE GENOMIC DNA]</scope>
    <source>
        <strain evidence="8 9">R22 G/1</strain>
    </source>
</reference>
<feature type="domain" description="POPLD" evidence="6">
    <location>
        <begin position="529"/>
        <end position="620"/>
    </location>
</feature>
<keyword evidence="2" id="KW-0819">tRNA processing</keyword>
<keyword evidence="9" id="KW-1185">Reference proteome</keyword>
<dbReference type="PANTHER" id="PTHR22731">
    <property type="entry name" value="RIBONUCLEASES P/MRP PROTEIN SUBUNIT POP1"/>
    <property type="match status" value="1"/>
</dbReference>